<feature type="transmembrane region" description="Helical" evidence="8">
    <location>
        <begin position="18"/>
        <end position="37"/>
    </location>
</feature>
<proteinExistence type="predicted"/>
<evidence type="ECO:0000256" key="1">
    <source>
        <dbReference type="ARBA" id="ARBA00022448"/>
    </source>
</evidence>
<keyword evidence="5 6" id="KW-0408">Iron</keyword>
<evidence type="ECO:0000313" key="11">
    <source>
        <dbReference type="Proteomes" id="UP000063429"/>
    </source>
</evidence>
<dbReference type="SUPFAM" id="SSF46626">
    <property type="entry name" value="Cytochrome c"/>
    <property type="match status" value="1"/>
</dbReference>
<sequence>MSDAHNEHESAIKTPKQLIAAVSAGFLIPIVCIVLLVEYVTNGQTTGAGSAGQTPEMIAARIKPVASEGFTFRDSSAPKQLLSGEEVFKSTCAACHGAGIAGAPKVGDPAAWKARIGEGYDKLLAHAINGLNAMPPKGGNPDLDDVEIARTVVYMANQSGAKFKDPEVKAPAAAAAAPADAAAAPAAAPAEKK</sequence>
<dbReference type="Pfam" id="PF13442">
    <property type="entry name" value="Cytochrome_CBB3"/>
    <property type="match status" value="1"/>
</dbReference>
<dbReference type="PRINTS" id="PR00607">
    <property type="entry name" value="CYTCHROMECIE"/>
</dbReference>
<feature type="compositionally biased region" description="Low complexity" evidence="7">
    <location>
        <begin position="170"/>
        <end position="193"/>
    </location>
</feature>
<dbReference type="Proteomes" id="UP000063429">
    <property type="component" value="Chromosome"/>
</dbReference>
<dbReference type="PANTHER" id="PTHR40942">
    <property type="match status" value="1"/>
</dbReference>
<feature type="region of interest" description="Disordered" evidence="7">
    <location>
        <begin position="165"/>
        <end position="193"/>
    </location>
</feature>
<dbReference type="PROSITE" id="PS51007">
    <property type="entry name" value="CYTC"/>
    <property type="match status" value="1"/>
</dbReference>
<protein>
    <submittedName>
        <fullName evidence="10">Cytochrome C</fullName>
    </submittedName>
</protein>
<dbReference type="Gene3D" id="1.10.760.10">
    <property type="entry name" value="Cytochrome c-like domain"/>
    <property type="match status" value="1"/>
</dbReference>
<keyword evidence="8" id="KW-0812">Transmembrane</keyword>
<keyword evidence="8" id="KW-0472">Membrane</keyword>
<dbReference type="InterPro" id="IPR036909">
    <property type="entry name" value="Cyt_c-like_dom_sf"/>
</dbReference>
<dbReference type="PANTHER" id="PTHR40942:SF4">
    <property type="entry name" value="CYTOCHROME C5"/>
    <property type="match status" value="1"/>
</dbReference>
<keyword evidence="8" id="KW-1133">Transmembrane helix</keyword>
<evidence type="ECO:0000256" key="3">
    <source>
        <dbReference type="ARBA" id="ARBA00022723"/>
    </source>
</evidence>
<keyword evidence="3 6" id="KW-0479">Metal-binding</keyword>
<keyword evidence="1" id="KW-0813">Transport</keyword>
<dbReference type="EMBL" id="CP011409">
    <property type="protein sequence ID" value="AKZ64608.1"/>
    <property type="molecule type" value="Genomic_DNA"/>
</dbReference>
<gene>
    <name evidence="10" type="ORF">F506_19875</name>
</gene>
<evidence type="ECO:0000256" key="8">
    <source>
        <dbReference type="SAM" id="Phobius"/>
    </source>
</evidence>
<evidence type="ECO:0000256" key="4">
    <source>
        <dbReference type="ARBA" id="ARBA00022982"/>
    </source>
</evidence>
<evidence type="ECO:0000256" key="6">
    <source>
        <dbReference type="PROSITE-ProRule" id="PRU00433"/>
    </source>
</evidence>
<organism evidence="10 11">
    <name type="scientific">Herbaspirillum hiltneri N3</name>
    <dbReference type="NCBI Taxonomy" id="1262470"/>
    <lineage>
        <taxon>Bacteria</taxon>
        <taxon>Pseudomonadati</taxon>
        <taxon>Pseudomonadota</taxon>
        <taxon>Betaproteobacteria</taxon>
        <taxon>Burkholderiales</taxon>
        <taxon>Oxalobacteraceae</taxon>
        <taxon>Herbaspirillum</taxon>
    </lineage>
</organism>
<evidence type="ECO:0000256" key="2">
    <source>
        <dbReference type="ARBA" id="ARBA00022617"/>
    </source>
</evidence>
<accession>A0ABM5V4Q0</accession>
<evidence type="ECO:0000313" key="10">
    <source>
        <dbReference type="EMBL" id="AKZ64608.1"/>
    </source>
</evidence>
<dbReference type="InterPro" id="IPR009056">
    <property type="entry name" value="Cyt_c-like_dom"/>
</dbReference>
<name>A0ABM5V4Q0_9BURK</name>
<keyword evidence="2 6" id="KW-0349">Heme</keyword>
<reference evidence="11" key="1">
    <citation type="journal article" date="2015" name="Genome Announc.">
        <title>Complete Genome Sequence of Herbaspirillum hiltneri N3 (DSM 17495), Isolated from Surface-Sterilized Wheat Roots.</title>
        <authorList>
            <person name="Guizelini D."/>
            <person name="Saizaki P.M."/>
            <person name="Coimbra N.A."/>
            <person name="Weiss V.A."/>
            <person name="Faoro H."/>
            <person name="Sfeir M.Z."/>
            <person name="Baura V.A."/>
            <person name="Monteiro R.A."/>
            <person name="Chubatsu L.S."/>
            <person name="Souza E.M."/>
            <person name="Cruz L.M."/>
            <person name="Pedrosa F.O."/>
            <person name="Raittz R.T."/>
            <person name="Marchaukoski J.N."/>
            <person name="Steffens M.B."/>
        </authorList>
    </citation>
    <scope>NUCLEOTIDE SEQUENCE [LARGE SCALE GENOMIC DNA]</scope>
    <source>
        <strain evidence="11">N3</strain>
    </source>
</reference>
<dbReference type="RefSeq" id="WP_053200289.1">
    <property type="nucleotide sequence ID" value="NZ_CP011409.1"/>
</dbReference>
<evidence type="ECO:0000256" key="5">
    <source>
        <dbReference type="ARBA" id="ARBA00023004"/>
    </source>
</evidence>
<feature type="domain" description="Cytochrome c" evidence="9">
    <location>
        <begin position="79"/>
        <end position="159"/>
    </location>
</feature>
<evidence type="ECO:0000256" key="7">
    <source>
        <dbReference type="SAM" id="MobiDB-lite"/>
    </source>
</evidence>
<keyword evidence="4" id="KW-0249">Electron transport</keyword>
<evidence type="ECO:0000259" key="9">
    <source>
        <dbReference type="PROSITE" id="PS51007"/>
    </source>
</evidence>
<dbReference type="InterPro" id="IPR002323">
    <property type="entry name" value="Cyt_CIE"/>
</dbReference>
<keyword evidence="11" id="KW-1185">Reference proteome</keyword>